<sequence length="616" mass="67508">MFTKIKNVLLGSPLKSDDESGENHLLGKSQALAMLSSDALSSIAYGPEQVILVLTALSVGAIWWSLPIGIGVIILLISLTISYSQVIHAYPSGGGAYMVSTENLSPSLGLLAGGSLLIDYMLTVAVSVSSGADAITSAFPDLHPYNVHISIILVLILMLMNLRGLQESASALFIPVYLFIASTLFLLIFGLFKIATGQLDYSATAHVGQHISGLTIVLLLRAFTSGSASLTGVEAISNAVPFFKTPKTKNAIQTLITMSIILGFMFVGITFLNYWLGILPSSHVTILAQIAKKVFGSSIIGRILFYIFQLATALILAVAANTGFSAFPILSFNMAKNKYMPHLYLEKGARLGYSNGIITLALGAIILLIASNGSTEGLIPLYTIGVFIPFALAQTGMVLYWKKQSPQHFLKKAATNLIGALICYSIIAILLIFRLAAIWPFFPIIGILMVMFYAIKRHYTNVAKQLRIQESEARAVHYKGNRVLVLIGNLTQASVEAISYAQSLTPHVTALHVSTSETKEKDDELQEDFKREFPDVQLVNIVTSYRDVIKPTVDYVSQASQEARDHQETLTVLIPQFVPKKSWQNLLHNQMSLRLKYYLRWHEDIVIASYSFHLKD</sequence>
<dbReference type="EMBL" id="JAFBEI010000014">
    <property type="protein sequence ID" value="MBM7636021.1"/>
    <property type="molecule type" value="Genomic_DNA"/>
</dbReference>
<comment type="caution">
    <text evidence="6">The sequence shown here is derived from an EMBL/GenBank/DDBJ whole genome shotgun (WGS) entry which is preliminary data.</text>
</comment>
<feature type="transmembrane region" description="Helical" evidence="5">
    <location>
        <begin position="351"/>
        <end position="371"/>
    </location>
</feature>
<keyword evidence="4 5" id="KW-0472">Membrane</keyword>
<dbReference type="InterPro" id="IPR053153">
    <property type="entry name" value="APC_K+_Transporter"/>
</dbReference>
<comment type="subcellular location">
    <subcellularLocation>
        <location evidence="1">Membrane</location>
        <topology evidence="1">Multi-pass membrane protein</topology>
    </subcellularLocation>
</comment>
<evidence type="ECO:0000313" key="6">
    <source>
        <dbReference type="EMBL" id="MBM7636021.1"/>
    </source>
</evidence>
<feature type="transmembrane region" description="Helical" evidence="5">
    <location>
        <begin position="172"/>
        <end position="192"/>
    </location>
</feature>
<feature type="transmembrane region" description="Helical" evidence="5">
    <location>
        <begin position="104"/>
        <end position="122"/>
    </location>
</feature>
<feature type="transmembrane region" description="Helical" evidence="5">
    <location>
        <begin position="438"/>
        <end position="455"/>
    </location>
</feature>
<feature type="transmembrane region" description="Helical" evidence="5">
    <location>
        <begin position="212"/>
        <end position="233"/>
    </location>
</feature>
<accession>A0ABS2PM51</accession>
<keyword evidence="3 5" id="KW-1133">Transmembrane helix</keyword>
<proteinExistence type="predicted"/>
<feature type="transmembrane region" description="Helical" evidence="5">
    <location>
        <begin position="254"/>
        <end position="276"/>
    </location>
</feature>
<evidence type="ECO:0000313" key="7">
    <source>
        <dbReference type="Proteomes" id="UP000809081"/>
    </source>
</evidence>
<dbReference type="Gene3D" id="1.20.1740.10">
    <property type="entry name" value="Amino acid/polyamine transporter I"/>
    <property type="match status" value="1"/>
</dbReference>
<keyword evidence="7" id="KW-1185">Reference proteome</keyword>
<gene>
    <name evidence="6" type="ORF">JOC31_000840</name>
</gene>
<dbReference type="PANTHER" id="PTHR47704">
    <property type="entry name" value="POTASSIUM TRANSPORTER KIMA"/>
    <property type="match status" value="1"/>
</dbReference>
<feature type="transmembrane region" description="Helical" evidence="5">
    <location>
        <begin position="142"/>
        <end position="160"/>
    </location>
</feature>
<dbReference type="InterPro" id="IPR002293">
    <property type="entry name" value="AA/rel_permease1"/>
</dbReference>
<name>A0ABS2PM51_9STRE</name>
<evidence type="ECO:0000256" key="5">
    <source>
        <dbReference type="SAM" id="Phobius"/>
    </source>
</evidence>
<dbReference type="PANTHER" id="PTHR47704:SF1">
    <property type="entry name" value="POTASSIUM TRANSPORTER KIMA"/>
    <property type="match status" value="1"/>
</dbReference>
<evidence type="ECO:0000256" key="4">
    <source>
        <dbReference type="ARBA" id="ARBA00023136"/>
    </source>
</evidence>
<dbReference type="Proteomes" id="UP000809081">
    <property type="component" value="Unassembled WGS sequence"/>
</dbReference>
<organism evidence="6 7">
    <name type="scientific">Streptococcus saliviloxodontae</name>
    <dbReference type="NCBI Taxonomy" id="1349416"/>
    <lineage>
        <taxon>Bacteria</taxon>
        <taxon>Bacillati</taxon>
        <taxon>Bacillota</taxon>
        <taxon>Bacilli</taxon>
        <taxon>Lactobacillales</taxon>
        <taxon>Streptococcaceae</taxon>
        <taxon>Streptococcus</taxon>
    </lineage>
</organism>
<evidence type="ECO:0000256" key="3">
    <source>
        <dbReference type="ARBA" id="ARBA00022989"/>
    </source>
</evidence>
<feature type="transmembrane region" description="Helical" evidence="5">
    <location>
        <begin position="377"/>
        <end position="401"/>
    </location>
</feature>
<dbReference type="RefSeq" id="WP_205016921.1">
    <property type="nucleotide sequence ID" value="NZ_JAFBEI010000014.1"/>
</dbReference>
<dbReference type="Pfam" id="PF13520">
    <property type="entry name" value="AA_permease_2"/>
    <property type="match status" value="1"/>
</dbReference>
<feature type="transmembrane region" description="Helical" evidence="5">
    <location>
        <begin position="62"/>
        <end position="83"/>
    </location>
</feature>
<evidence type="ECO:0000256" key="2">
    <source>
        <dbReference type="ARBA" id="ARBA00022692"/>
    </source>
</evidence>
<feature type="transmembrane region" description="Helical" evidence="5">
    <location>
        <begin position="303"/>
        <end position="330"/>
    </location>
</feature>
<reference evidence="6 7" key="1">
    <citation type="submission" date="2021-01" db="EMBL/GenBank/DDBJ databases">
        <title>Genomic Encyclopedia of Type Strains, Phase IV (KMG-IV): sequencing the most valuable type-strain genomes for metagenomic binning, comparative biology and taxonomic classification.</title>
        <authorList>
            <person name="Goeker M."/>
        </authorList>
    </citation>
    <scope>NUCLEOTIDE SEQUENCE [LARGE SCALE GENOMIC DNA]</scope>
    <source>
        <strain evidence="6 7">DSM 27513</strain>
    </source>
</reference>
<evidence type="ECO:0000256" key="1">
    <source>
        <dbReference type="ARBA" id="ARBA00004141"/>
    </source>
</evidence>
<feature type="transmembrane region" description="Helical" evidence="5">
    <location>
        <begin position="413"/>
        <end position="432"/>
    </location>
</feature>
<protein>
    <submittedName>
        <fullName evidence="6">Amino acid transporter</fullName>
    </submittedName>
</protein>
<keyword evidence="2 5" id="KW-0812">Transmembrane</keyword>